<dbReference type="RefSeq" id="WP_161013561.1">
    <property type="nucleotide sequence ID" value="NZ_WWCK01000003.1"/>
</dbReference>
<reference evidence="1 2" key="1">
    <citation type="submission" date="2019-12" db="EMBL/GenBank/DDBJ databases">
        <title>Novel species isolated from a subtropical stream in China.</title>
        <authorList>
            <person name="Lu H."/>
        </authorList>
    </citation>
    <scope>NUCLEOTIDE SEQUENCE [LARGE SCALE GENOMIC DNA]</scope>
    <source>
        <strain evidence="1 2">FT55W</strain>
    </source>
</reference>
<dbReference type="Gene3D" id="3.50.50.60">
    <property type="entry name" value="FAD/NAD(P)-binding domain"/>
    <property type="match status" value="1"/>
</dbReference>
<gene>
    <name evidence="1" type="ORF">GTP45_09085</name>
</gene>
<accession>A0A7X4GPU6</accession>
<organism evidence="1 2">
    <name type="scientific">Duganella rivi</name>
    <dbReference type="NCBI Taxonomy" id="2666083"/>
    <lineage>
        <taxon>Bacteria</taxon>
        <taxon>Pseudomonadati</taxon>
        <taxon>Pseudomonadota</taxon>
        <taxon>Betaproteobacteria</taxon>
        <taxon>Burkholderiales</taxon>
        <taxon>Oxalobacteraceae</taxon>
        <taxon>Telluria group</taxon>
        <taxon>Duganella</taxon>
    </lineage>
</organism>
<proteinExistence type="predicted"/>
<dbReference type="PRINTS" id="PR00368">
    <property type="entry name" value="FADPNR"/>
</dbReference>
<dbReference type="Proteomes" id="UP000450012">
    <property type="component" value="Unassembled WGS sequence"/>
</dbReference>
<evidence type="ECO:0000313" key="2">
    <source>
        <dbReference type="Proteomes" id="UP000450012"/>
    </source>
</evidence>
<dbReference type="AlphaFoldDB" id="A0A7X4GPU6"/>
<protein>
    <submittedName>
        <fullName evidence="1">Uncharacterized protein</fullName>
    </submittedName>
</protein>
<keyword evidence="2" id="KW-1185">Reference proteome</keyword>
<sequence length="455" mass="48499">MQPSFHFESGISAGTLGAVIVGAGPAGLGPLMAARGQGTLTALMDGGLAVLDHSPQIGPGELGRYAIRSDSFADSFLAPAALEGLPSLAPLLRHGAGQQLEQQRGGPVPLSTVADFMADVGRHLRTWLDQHDYDPFICGATALHAHRQSDGAWLTTYRNADGGTSGIRSRHVVLATGAAQSRAALEHATVAGLPLLPRFGDKTVLSGELLAHGGKALLAQRLQGKRAPRVVVVGGSHSAMSSALVCLQHWDAEEQRQGRVTILHRRPFRITYATPEIARAEGYHDFTPDDICPRSGRVFPLAGMRSDSRHLLRRYWSLGDAPPEPRLQLLSLDQHAQQAADLLEEADLIVAALGYRPRALPLYERDGQGIALQSERAGAALVDDRSRVLDGAGQPVRGVYALGLSAGYPMAGVHGEPSFRGEANGLSLWHGAIGADIVNQILAHQPHREDERIKV</sequence>
<dbReference type="SUPFAM" id="SSF51905">
    <property type="entry name" value="FAD/NAD(P)-binding domain"/>
    <property type="match status" value="2"/>
</dbReference>
<evidence type="ECO:0000313" key="1">
    <source>
        <dbReference type="EMBL" id="MYM66980.1"/>
    </source>
</evidence>
<dbReference type="EMBL" id="WWCK01000003">
    <property type="protein sequence ID" value="MYM66980.1"/>
    <property type="molecule type" value="Genomic_DNA"/>
</dbReference>
<dbReference type="InterPro" id="IPR036188">
    <property type="entry name" value="FAD/NAD-bd_sf"/>
</dbReference>
<comment type="caution">
    <text evidence="1">The sequence shown here is derived from an EMBL/GenBank/DDBJ whole genome shotgun (WGS) entry which is preliminary data.</text>
</comment>
<name>A0A7X4GPU6_9BURK</name>